<dbReference type="EMBL" id="SRAQ01000013">
    <property type="protein sequence ID" value="KAA7280824.1"/>
    <property type="molecule type" value="Genomic_DNA"/>
</dbReference>
<evidence type="ECO:0000313" key="11">
    <source>
        <dbReference type="Proteomes" id="UP000323452"/>
    </source>
</evidence>
<protein>
    <submittedName>
        <fullName evidence="7">Uncharacterized protein</fullName>
    </submittedName>
</protein>
<dbReference type="EMBL" id="AAKIXF010000008">
    <property type="protein sequence ID" value="ECS2242326.1"/>
    <property type="molecule type" value="Genomic_DNA"/>
</dbReference>
<dbReference type="Proteomes" id="UP000323452">
    <property type="component" value="Unassembled WGS sequence"/>
</dbReference>
<evidence type="ECO:0000313" key="10">
    <source>
        <dbReference type="EMBL" id="KAA7280824.1"/>
    </source>
</evidence>
<organism evidence="7">
    <name type="scientific">Salmonella enterica subsp. enterica serovar Cerro</name>
    <dbReference type="NCBI Taxonomy" id="340188"/>
    <lineage>
        <taxon>Bacteria</taxon>
        <taxon>Pseudomonadati</taxon>
        <taxon>Pseudomonadota</taxon>
        <taxon>Gammaproteobacteria</taxon>
        <taxon>Enterobacterales</taxon>
        <taxon>Enterobacteriaceae</taxon>
        <taxon>Salmonella</taxon>
    </lineage>
</organism>
<dbReference type="EMBL" id="AAHHQO010000016">
    <property type="protein sequence ID" value="EBW1954425.1"/>
    <property type="molecule type" value="Genomic_DNA"/>
</dbReference>
<reference evidence="10" key="5">
    <citation type="submission" date="2019-03" db="EMBL/GenBank/DDBJ databases">
        <authorList>
            <person name="Levent G."/>
            <person name="Schlochtermeier A."/>
            <person name="Ives S.E."/>
            <person name="Norman K.N."/>
            <person name="Lawhon S.D."/>
            <person name="Loneragan G.H."/>
            <person name="Anderson R.C."/>
            <person name="Scott H.M."/>
        </authorList>
    </citation>
    <scope>NUCLEOTIDE SEQUENCE</scope>
    <source>
        <strain evidence="10">ME2L-19-234</strain>
    </source>
</reference>
<reference evidence="7" key="3">
    <citation type="submission" date="2018-07" db="EMBL/GenBank/DDBJ databases">
        <authorList>
            <consortium name="NARMS: The National Antimicrobial Resistance Monitoring System"/>
        </authorList>
    </citation>
    <scope>NUCLEOTIDE SEQUENCE</scope>
    <source>
        <strain evidence="5">FSIS1503023</strain>
        <strain evidence="7">FSIS1606185</strain>
        <strain evidence="6">FSIS1607449</strain>
        <strain evidence="8">FSIS1702211</strain>
    </source>
</reference>
<evidence type="ECO:0000313" key="3">
    <source>
        <dbReference type="EMBL" id="EBX1654365.1"/>
    </source>
</evidence>
<reference evidence="10 11" key="4">
    <citation type="journal article" date="2019" name="Proc. Natl. Acad. Sci. U.S.A.">
        <title>Microbiome composition shapes rapid genomic adaptation of Drosophila melanogaster.</title>
        <authorList>
            <person name="Rudman S.M."/>
            <person name="Greenblum S."/>
            <person name="Hughes R.C."/>
            <person name="Rajpurohit S."/>
            <person name="Kiratli O."/>
            <person name="Lowder D.B."/>
            <person name="Lemmon S.G."/>
            <person name="Petrov D.A."/>
            <person name="Chaston J.M."/>
            <person name="Schmidt P."/>
        </authorList>
    </citation>
    <scope>NUCLEOTIDE SEQUENCE [LARGE SCALE GENOMIC DNA]</scope>
    <source>
        <strain evidence="10 11">ME2L-19-234</strain>
    </source>
</reference>
<name>A0A2T9Q774_SALET</name>
<reference evidence="2" key="1">
    <citation type="submission" date="2018-07" db="EMBL/GenBank/DDBJ databases">
        <authorList>
            <person name="Ashton P.M."/>
            <person name="Dallman T."/>
            <person name="Nair S."/>
            <person name="De Pinna E."/>
            <person name="Peters T."/>
            <person name="Grant K."/>
        </authorList>
    </citation>
    <scope>NUCLEOTIDE SEQUENCE</scope>
    <source>
        <strain evidence="2">449466</strain>
        <strain evidence="3">532482</strain>
        <strain evidence="4">579255</strain>
    </source>
</reference>
<evidence type="ECO:0000313" key="8">
    <source>
        <dbReference type="EMBL" id="ECT9249591.1"/>
    </source>
</evidence>
<evidence type="ECO:0000313" key="5">
    <source>
        <dbReference type="EMBL" id="ECS2242326.1"/>
    </source>
</evidence>
<dbReference type="AlphaFoldDB" id="A0A2T9Q774"/>
<gene>
    <name evidence="7" type="ORF">A6E75_09410</name>
    <name evidence="9" type="ORF">A8D33_10560</name>
    <name evidence="5" type="ORF">APX06_09820</name>
    <name evidence="6" type="ORF">BGP46_16775</name>
    <name evidence="2" type="ORF">C3N96_16400</name>
    <name evidence="8" type="ORF">CGD37_13785</name>
    <name evidence="4" type="ORF">D4F32_18725</name>
    <name evidence="3" type="ORF">DQ894_19365</name>
    <name evidence="10" type="ORF">E4904_18200</name>
</gene>
<dbReference type="EMBL" id="AAKOHZ010000015">
    <property type="protein sequence ID" value="ECT9249591.1"/>
    <property type="molecule type" value="Genomic_DNA"/>
</dbReference>
<dbReference type="EMBL" id="AAHNXN010000025">
    <property type="protein sequence ID" value="EBY3766631.1"/>
    <property type="molecule type" value="Genomic_DNA"/>
</dbReference>
<evidence type="ECO:0000313" key="6">
    <source>
        <dbReference type="EMBL" id="ECS5570807.1"/>
    </source>
</evidence>
<reference evidence="9" key="2">
    <citation type="submission" date="2018-07" db="EMBL/GenBank/DDBJ databases">
        <authorList>
            <consortium name="PulseNet: The National Subtyping Network for Foodborne Disease Surveillance"/>
            <person name="Tarr C.L."/>
            <person name="Trees E."/>
            <person name="Katz L.S."/>
            <person name="Carleton-Romer H.A."/>
            <person name="Stroika S."/>
            <person name="Kucerova Z."/>
            <person name="Roache K.F."/>
            <person name="Sabol A.L."/>
            <person name="Besser J."/>
            <person name="Gerner-Smidt P."/>
        </authorList>
    </citation>
    <scope>NUCLEOTIDE SEQUENCE</scope>
    <source>
        <strain evidence="9">PNUSAS002073</strain>
    </source>
</reference>
<comment type="caution">
    <text evidence="7">The sequence shown here is derived from an EMBL/GenBank/DDBJ whole genome shotgun (WGS) entry which is preliminary data.</text>
</comment>
<sequence>MGWSICISSECHGGGSISQRTVRPPIKSPKTMGVKKPGKPYQVNRVKISSCFLNVSGLTRISRN</sequence>
<evidence type="ECO:0000313" key="9">
    <source>
        <dbReference type="EMBL" id="ECU6929458.1"/>
    </source>
</evidence>
<feature type="region of interest" description="Disordered" evidence="1">
    <location>
        <begin position="12"/>
        <end position="39"/>
    </location>
</feature>
<evidence type="ECO:0000313" key="2">
    <source>
        <dbReference type="EMBL" id="EBW1954425.1"/>
    </source>
</evidence>
<dbReference type="EMBL" id="AAKJYZ010000015">
    <property type="protein sequence ID" value="ECS5570807.1"/>
    <property type="molecule type" value="Genomic_DNA"/>
</dbReference>
<dbReference type="EMBL" id="AAKQSY010000008">
    <property type="protein sequence ID" value="ECU6929458.1"/>
    <property type="molecule type" value="Genomic_DNA"/>
</dbReference>
<evidence type="ECO:0000313" key="7">
    <source>
        <dbReference type="EMBL" id="ECT6424713.1"/>
    </source>
</evidence>
<evidence type="ECO:0000313" key="4">
    <source>
        <dbReference type="EMBL" id="EBY3766631.1"/>
    </source>
</evidence>
<accession>A0A2T9Q774</accession>
<evidence type="ECO:0000256" key="1">
    <source>
        <dbReference type="SAM" id="MobiDB-lite"/>
    </source>
</evidence>
<dbReference type="Proteomes" id="UP000839902">
    <property type="component" value="Unassembled WGS sequence"/>
</dbReference>
<dbReference type="EMBL" id="AAKNKP010000007">
    <property type="protein sequence ID" value="ECT6424713.1"/>
    <property type="molecule type" value="Genomic_DNA"/>
</dbReference>
<proteinExistence type="predicted"/>
<dbReference type="EMBL" id="AAHKKG010000025">
    <property type="protein sequence ID" value="EBX1654365.1"/>
    <property type="molecule type" value="Genomic_DNA"/>
</dbReference>